<evidence type="ECO:0000256" key="4">
    <source>
        <dbReference type="ARBA" id="ARBA00023136"/>
    </source>
</evidence>
<dbReference type="GO" id="GO:0016020">
    <property type="term" value="C:membrane"/>
    <property type="evidence" value="ECO:0007669"/>
    <property type="project" value="UniProtKB-SubCell"/>
</dbReference>
<feature type="transmembrane region" description="Helical" evidence="5">
    <location>
        <begin position="280"/>
        <end position="301"/>
    </location>
</feature>
<dbReference type="InterPro" id="IPR018393">
    <property type="entry name" value="NADHpl_OxRdtase_5_subgr"/>
</dbReference>
<reference evidence="8" key="1">
    <citation type="submission" date="2020-05" db="EMBL/GenBank/DDBJ databases">
        <authorList>
            <person name="Chiriac C."/>
            <person name="Salcher M."/>
            <person name="Ghai R."/>
            <person name="Kavagutti S V."/>
        </authorList>
    </citation>
    <scope>NUCLEOTIDE SEQUENCE</scope>
</reference>
<keyword evidence="2 5" id="KW-0812">Transmembrane</keyword>
<feature type="domain" description="NADH:quinone oxidoreductase/Mrp antiporter transmembrane" evidence="6">
    <location>
        <begin position="139"/>
        <end position="423"/>
    </location>
</feature>
<feature type="transmembrane region" description="Helical" evidence="5">
    <location>
        <begin position="210"/>
        <end position="229"/>
    </location>
</feature>
<feature type="transmembrane region" description="Helical" evidence="5">
    <location>
        <begin position="120"/>
        <end position="137"/>
    </location>
</feature>
<dbReference type="GO" id="GO:0015990">
    <property type="term" value="P:electron transport coupled proton transport"/>
    <property type="evidence" value="ECO:0007669"/>
    <property type="project" value="TreeGrafter"/>
</dbReference>
<feature type="transmembrane region" description="Helical" evidence="5">
    <location>
        <begin position="6"/>
        <end position="24"/>
    </location>
</feature>
<proteinExistence type="predicted"/>
<dbReference type="AlphaFoldDB" id="A0A6J7A0M1"/>
<dbReference type="GO" id="GO:0003954">
    <property type="term" value="F:NADH dehydrogenase activity"/>
    <property type="evidence" value="ECO:0007669"/>
    <property type="project" value="TreeGrafter"/>
</dbReference>
<feature type="transmembrane region" description="Helical" evidence="5">
    <location>
        <begin position="416"/>
        <end position="439"/>
    </location>
</feature>
<dbReference type="PRINTS" id="PR01434">
    <property type="entry name" value="NADHDHGNASE5"/>
</dbReference>
<evidence type="ECO:0000313" key="8">
    <source>
        <dbReference type="EMBL" id="CAB4826272.1"/>
    </source>
</evidence>
<keyword evidence="4 5" id="KW-0472">Membrane</keyword>
<feature type="transmembrane region" description="Helical" evidence="5">
    <location>
        <begin position="31"/>
        <end position="51"/>
    </location>
</feature>
<feature type="transmembrane region" description="Helical" evidence="5">
    <location>
        <begin position="87"/>
        <end position="108"/>
    </location>
</feature>
<feature type="domain" description="NADH-Ubiquinone oxidoreductase (complex I) chain 5 N-terminal" evidence="7">
    <location>
        <begin position="71"/>
        <end position="121"/>
    </location>
</feature>
<feature type="transmembrane region" description="Helical" evidence="5">
    <location>
        <begin position="183"/>
        <end position="204"/>
    </location>
</feature>
<organism evidence="8">
    <name type="scientific">freshwater metagenome</name>
    <dbReference type="NCBI Taxonomy" id="449393"/>
    <lineage>
        <taxon>unclassified sequences</taxon>
        <taxon>metagenomes</taxon>
        <taxon>ecological metagenomes</taxon>
    </lineage>
</organism>
<evidence type="ECO:0000256" key="2">
    <source>
        <dbReference type="ARBA" id="ARBA00022692"/>
    </source>
</evidence>
<evidence type="ECO:0000259" key="6">
    <source>
        <dbReference type="Pfam" id="PF00361"/>
    </source>
</evidence>
<evidence type="ECO:0000256" key="3">
    <source>
        <dbReference type="ARBA" id="ARBA00022989"/>
    </source>
</evidence>
<dbReference type="NCBIfam" id="TIGR01974">
    <property type="entry name" value="NDH_I_L"/>
    <property type="match status" value="1"/>
</dbReference>
<protein>
    <submittedName>
        <fullName evidence="8">Unannotated protein</fullName>
    </submittedName>
</protein>
<dbReference type="Gene3D" id="1.20.5.2700">
    <property type="match status" value="1"/>
</dbReference>
<feature type="transmembrane region" description="Helical" evidence="5">
    <location>
        <begin position="459"/>
        <end position="479"/>
    </location>
</feature>
<evidence type="ECO:0000256" key="5">
    <source>
        <dbReference type="SAM" id="Phobius"/>
    </source>
</evidence>
<gene>
    <name evidence="8" type="ORF">UFOPK3217_00476</name>
</gene>
<dbReference type="GO" id="GO:0042773">
    <property type="term" value="P:ATP synthesis coupled electron transport"/>
    <property type="evidence" value="ECO:0007669"/>
    <property type="project" value="InterPro"/>
</dbReference>
<dbReference type="GO" id="GO:0008137">
    <property type="term" value="F:NADH dehydrogenase (ubiquinone) activity"/>
    <property type="evidence" value="ECO:0007669"/>
    <property type="project" value="InterPro"/>
</dbReference>
<evidence type="ECO:0000259" key="7">
    <source>
        <dbReference type="Pfam" id="PF00662"/>
    </source>
</evidence>
<accession>A0A6J7A0M1</accession>
<name>A0A6J7A0M1_9ZZZZ</name>
<comment type="subcellular location">
    <subcellularLocation>
        <location evidence="1">Membrane</location>
        <topology evidence="1">Multi-pass membrane protein</topology>
    </subcellularLocation>
</comment>
<dbReference type="PANTHER" id="PTHR42829">
    <property type="entry name" value="NADH-UBIQUINONE OXIDOREDUCTASE CHAIN 5"/>
    <property type="match status" value="1"/>
</dbReference>
<dbReference type="PRINTS" id="PR01435">
    <property type="entry name" value="NPOXDRDTASE5"/>
</dbReference>
<dbReference type="EMBL" id="CAFABJ010000049">
    <property type="protein sequence ID" value="CAB4826272.1"/>
    <property type="molecule type" value="Genomic_DNA"/>
</dbReference>
<dbReference type="InterPro" id="IPR003945">
    <property type="entry name" value="NU5C-like"/>
</dbReference>
<evidence type="ECO:0000256" key="1">
    <source>
        <dbReference type="ARBA" id="ARBA00004141"/>
    </source>
</evidence>
<dbReference type="Pfam" id="PF00662">
    <property type="entry name" value="Proton_antipo_N"/>
    <property type="match status" value="1"/>
</dbReference>
<dbReference type="InterPro" id="IPR001750">
    <property type="entry name" value="ND/Mrp_TM"/>
</dbReference>
<dbReference type="Pfam" id="PF00361">
    <property type="entry name" value="Proton_antipo_M"/>
    <property type="match status" value="1"/>
</dbReference>
<keyword evidence="3 5" id="KW-1133">Transmembrane helix</keyword>
<feature type="transmembrane region" description="Helical" evidence="5">
    <location>
        <begin position="611"/>
        <end position="630"/>
    </location>
</feature>
<feature type="transmembrane region" description="Helical" evidence="5">
    <location>
        <begin position="374"/>
        <end position="396"/>
    </location>
</feature>
<sequence>MTTSTSLVYLIALPLFGATILLLAGRRADKWGHLLATALSASSFGVGLYQLSQMLSRPTEERAVGQKLFSWINVGTFNVDAGLLLDQLSICFVLLITGVGTLIHIYSISYMSHDENRRRFFAYLNLFIAAMLLLVLGDSYLNLYVGWEGVGLASYLLIGFWNQKPAYATASKKAFVMNRIGDMGLSFAIMIAFATLGTVSFSGVEEASHTASKAALTAIGVMLLVAATGKSAQFPLQAWLGDAMAGPTPVSVLIHAATMVTAGVYLIIRSNFIFDAAPTAQLLVVIVGAITLMFGALVGTAKDDIKKALAASTMSQIGYMILGAGLGPAGYAFAIMHLLTHGFFKAGMFLGAGSVMHGMNDQVDMRRYGALRKFMPITFITFGLGYLAIIGVPPFAGFYSKDLIIETAFNAGGVKGILLGSTALLGAAITAFYMTRVMVLTFTSKERWEENQHPHESPILMWLPMAILAIGSVTTGFLFTRGDALANWLNPVFGEHGEGHEEHLFEPIVVSGMALVAVAIGVAIAIMKYQLSEVDSVAPQNVSIFTRIARKDLMQDSFNEAVFMRPGQKLTSLLVRGDESVVDGAVRGIGRTALGAGAVLRKTQTGFARSYAALILIGAIALIAGIWVVTQ</sequence>
<feature type="transmembrane region" description="Helical" evidence="5">
    <location>
        <begin position="250"/>
        <end position="268"/>
    </location>
</feature>
<dbReference type="InterPro" id="IPR001516">
    <property type="entry name" value="Proton_antipo_N"/>
</dbReference>
<dbReference type="NCBIfam" id="NF005141">
    <property type="entry name" value="PRK06590.1"/>
    <property type="match status" value="1"/>
</dbReference>
<feature type="transmembrane region" description="Helical" evidence="5">
    <location>
        <begin position="508"/>
        <end position="527"/>
    </location>
</feature>
<dbReference type="PANTHER" id="PTHR42829:SF2">
    <property type="entry name" value="NADH-UBIQUINONE OXIDOREDUCTASE CHAIN 5"/>
    <property type="match status" value="1"/>
</dbReference>